<sequence length="78" mass="8622">MALLSKGLGLPELKSSAALFPKYQYVPCPWAKALLGTQQSRQKKAKTPPTSNLERTDERTKKGLDRIGEANLRKPKGN</sequence>
<feature type="region of interest" description="Disordered" evidence="1">
    <location>
        <begin position="37"/>
        <end position="78"/>
    </location>
</feature>
<evidence type="ECO:0000313" key="2">
    <source>
        <dbReference type="EMBL" id="GAA4307014.1"/>
    </source>
</evidence>
<organism evidence="2 3">
    <name type="scientific">Nibribacter koreensis</name>
    <dbReference type="NCBI Taxonomy" id="1084519"/>
    <lineage>
        <taxon>Bacteria</taxon>
        <taxon>Pseudomonadati</taxon>
        <taxon>Bacteroidota</taxon>
        <taxon>Cytophagia</taxon>
        <taxon>Cytophagales</taxon>
        <taxon>Hymenobacteraceae</taxon>
        <taxon>Nibribacter</taxon>
    </lineage>
</organism>
<gene>
    <name evidence="2" type="ORF">GCM10023183_22630</name>
</gene>
<feature type="compositionally biased region" description="Basic and acidic residues" evidence="1">
    <location>
        <begin position="54"/>
        <end position="72"/>
    </location>
</feature>
<evidence type="ECO:0000313" key="3">
    <source>
        <dbReference type="Proteomes" id="UP001501844"/>
    </source>
</evidence>
<keyword evidence="3" id="KW-1185">Reference proteome</keyword>
<comment type="caution">
    <text evidence="2">The sequence shown here is derived from an EMBL/GenBank/DDBJ whole genome shotgun (WGS) entry which is preliminary data.</text>
</comment>
<dbReference type="EMBL" id="BAABGX010000002">
    <property type="protein sequence ID" value="GAA4307014.1"/>
    <property type="molecule type" value="Genomic_DNA"/>
</dbReference>
<protein>
    <submittedName>
        <fullName evidence="2">Uncharacterized protein</fullName>
    </submittedName>
</protein>
<reference evidence="3" key="1">
    <citation type="journal article" date="2019" name="Int. J. Syst. Evol. Microbiol.">
        <title>The Global Catalogue of Microorganisms (GCM) 10K type strain sequencing project: providing services to taxonomists for standard genome sequencing and annotation.</title>
        <authorList>
            <consortium name="The Broad Institute Genomics Platform"/>
            <consortium name="The Broad Institute Genome Sequencing Center for Infectious Disease"/>
            <person name="Wu L."/>
            <person name="Ma J."/>
        </authorList>
    </citation>
    <scope>NUCLEOTIDE SEQUENCE [LARGE SCALE GENOMIC DNA]</scope>
    <source>
        <strain evidence="3">JCM 17917</strain>
    </source>
</reference>
<dbReference type="Proteomes" id="UP001501844">
    <property type="component" value="Unassembled WGS sequence"/>
</dbReference>
<evidence type="ECO:0000256" key="1">
    <source>
        <dbReference type="SAM" id="MobiDB-lite"/>
    </source>
</evidence>
<accession>A0ABP8FMK3</accession>
<name>A0ABP8FMK3_9BACT</name>
<proteinExistence type="predicted"/>